<keyword evidence="13 21" id="KW-1133">Transmembrane helix</keyword>
<evidence type="ECO:0000256" key="3">
    <source>
        <dbReference type="ARBA" id="ARBA00013197"/>
    </source>
</evidence>
<evidence type="ECO:0000256" key="21">
    <source>
        <dbReference type="SAM" id="Phobius"/>
    </source>
</evidence>
<comment type="subcellular location">
    <subcellularLocation>
        <location evidence="1">Plastid</location>
        <location evidence="1">Chloroplast thylakoid membrane</location>
        <topology evidence="1">Multi-pass membrane protein</topology>
    </subcellularLocation>
</comment>
<evidence type="ECO:0000256" key="14">
    <source>
        <dbReference type="ARBA" id="ARBA00022991"/>
    </source>
</evidence>
<evidence type="ECO:0000256" key="12">
    <source>
        <dbReference type="ARBA" id="ARBA00022982"/>
    </source>
</evidence>
<evidence type="ECO:0000256" key="20">
    <source>
        <dbReference type="ARBA" id="ARBA00048912"/>
    </source>
</evidence>
<evidence type="ECO:0000256" key="17">
    <source>
        <dbReference type="ARBA" id="ARBA00023014"/>
    </source>
</evidence>
<dbReference type="AlphaFoldDB" id="A0A0N7A4U6"/>
<feature type="transmembrane region" description="Helical" evidence="21">
    <location>
        <begin position="407"/>
        <end position="428"/>
    </location>
</feature>
<feature type="transmembrane region" description="Helical" evidence="21">
    <location>
        <begin position="489"/>
        <end position="507"/>
    </location>
</feature>
<dbReference type="PANTHER" id="PTHR30128">
    <property type="entry name" value="OUTER MEMBRANE PROTEIN, OMPA-RELATED"/>
    <property type="match status" value="1"/>
</dbReference>
<evidence type="ECO:0000256" key="2">
    <source>
        <dbReference type="ARBA" id="ARBA00010598"/>
    </source>
</evidence>
<keyword evidence="12" id="KW-0249">Electron transport</keyword>
<dbReference type="GO" id="GO:0009535">
    <property type="term" value="C:chloroplast thylakoid membrane"/>
    <property type="evidence" value="ECO:0007669"/>
    <property type="project" value="UniProtKB-SubCell"/>
</dbReference>
<dbReference type="PANTHER" id="PTHR30128:SF19">
    <property type="entry name" value="PHOTOSYSTEM I P700 CHLOROPHYLL A APOPROTEIN A1-RELATED"/>
    <property type="match status" value="1"/>
</dbReference>
<evidence type="ECO:0000256" key="7">
    <source>
        <dbReference type="ARBA" id="ARBA00022531"/>
    </source>
</evidence>
<dbReference type="GO" id="GO:0015979">
    <property type="term" value="P:photosynthesis"/>
    <property type="evidence" value="ECO:0007669"/>
    <property type="project" value="UniProtKB-KW"/>
</dbReference>
<comment type="subunit">
    <text evidence="19">The PsaA/B heterodimer binds the P700 chlorophyll special pair and subsequent electron acceptors. PSI consists of a core antenna complex that captures photons, and an electron transfer chain that converts photonic excitation into a charge separation. The eukaryotic PSI reaction center is composed of at least 11 subunits.</text>
</comment>
<evidence type="ECO:0000256" key="15">
    <source>
        <dbReference type="ARBA" id="ARBA00023002"/>
    </source>
</evidence>
<dbReference type="InterPro" id="IPR001280">
    <property type="entry name" value="PSI_PsaA/B"/>
</dbReference>
<dbReference type="GO" id="GO:0009522">
    <property type="term" value="C:photosystem I"/>
    <property type="evidence" value="ECO:0007669"/>
    <property type="project" value="UniProtKB-KW"/>
</dbReference>
<feature type="transmembrane region" description="Helical" evidence="21">
    <location>
        <begin position="276"/>
        <end position="294"/>
    </location>
</feature>
<evidence type="ECO:0000256" key="11">
    <source>
        <dbReference type="ARBA" id="ARBA00022842"/>
    </source>
</evidence>
<evidence type="ECO:0000256" key="1">
    <source>
        <dbReference type="ARBA" id="ARBA00004454"/>
    </source>
</evidence>
<dbReference type="Pfam" id="PF00223">
    <property type="entry name" value="PsaA_PsaB"/>
    <property type="match status" value="2"/>
</dbReference>
<keyword evidence="22" id="KW-0934">Plastid</keyword>
<keyword evidence="16" id="KW-0408">Iron</keyword>
<keyword evidence="9" id="KW-0479">Metal-binding</keyword>
<feature type="transmembrane region" description="Helical" evidence="21">
    <location>
        <begin position="315"/>
        <end position="339"/>
    </location>
</feature>
<evidence type="ECO:0000256" key="4">
    <source>
        <dbReference type="ARBA" id="ARBA00022448"/>
    </source>
</evidence>
<keyword evidence="11" id="KW-0460">Magnesium</keyword>
<keyword evidence="14" id="KW-0157">Chromophore</keyword>
<dbReference type="Gene3D" id="1.20.1130.10">
    <property type="entry name" value="Photosystem I PsaA/PsaB"/>
    <property type="match status" value="1"/>
</dbReference>
<evidence type="ECO:0000256" key="16">
    <source>
        <dbReference type="ARBA" id="ARBA00023004"/>
    </source>
</evidence>
<feature type="transmembrane region" description="Helical" evidence="21">
    <location>
        <begin position="359"/>
        <end position="382"/>
    </location>
</feature>
<feature type="transmembrane region" description="Helical" evidence="21">
    <location>
        <begin position="143"/>
        <end position="163"/>
    </location>
</feature>
<dbReference type="SUPFAM" id="SSF81558">
    <property type="entry name" value="Photosystem I subunits PsaA/PsaB"/>
    <property type="match status" value="1"/>
</dbReference>
<dbReference type="GO" id="GO:0046872">
    <property type="term" value="F:metal ion binding"/>
    <property type="evidence" value="ECO:0007669"/>
    <property type="project" value="UniProtKB-KW"/>
</dbReference>
<evidence type="ECO:0000256" key="6">
    <source>
        <dbReference type="ARBA" id="ARBA00022494"/>
    </source>
</evidence>
<dbReference type="InterPro" id="IPR020586">
    <property type="entry name" value="PSI_PsaA/B_CS"/>
</dbReference>
<feature type="transmembrane region" description="Helical" evidence="21">
    <location>
        <begin position="548"/>
        <end position="568"/>
    </location>
</feature>
<dbReference type="InterPro" id="IPR036408">
    <property type="entry name" value="PSI_PsaA/B_sf"/>
</dbReference>
<keyword evidence="17" id="KW-0411">Iron-sulfur</keyword>
<evidence type="ECO:0000256" key="9">
    <source>
        <dbReference type="ARBA" id="ARBA00022723"/>
    </source>
</evidence>
<evidence type="ECO:0000256" key="18">
    <source>
        <dbReference type="ARBA" id="ARBA00023136"/>
    </source>
</evidence>
<evidence type="ECO:0000256" key="19">
    <source>
        <dbReference type="ARBA" id="ARBA00026002"/>
    </source>
</evidence>
<dbReference type="EC" id="1.97.1.12" evidence="3"/>
<keyword evidence="5" id="KW-0004">4Fe-4S</keyword>
<organism evidence="22">
    <name type="scientific">Prorocentrum minimum</name>
    <name type="common">Dinoflagellate</name>
    <name type="synonym">Exuviaella minima</name>
    <dbReference type="NCBI Taxonomy" id="39449"/>
    <lineage>
        <taxon>Eukaryota</taxon>
        <taxon>Sar</taxon>
        <taxon>Alveolata</taxon>
        <taxon>Dinophyceae</taxon>
        <taxon>Prorocentrales</taxon>
        <taxon>Prorocentraceae</taxon>
        <taxon>Prorocentrum</taxon>
    </lineage>
</organism>
<dbReference type="GO" id="GO:0016168">
    <property type="term" value="F:chlorophyll binding"/>
    <property type="evidence" value="ECO:0007669"/>
    <property type="project" value="UniProtKB-KW"/>
</dbReference>
<name>A0A0N7A4U6_PROMN</name>
<feature type="transmembrane region" description="Helical" evidence="21">
    <location>
        <begin position="184"/>
        <end position="205"/>
    </location>
</feature>
<dbReference type="EMBL" id="KM397351">
    <property type="protein sequence ID" value="AIW63026.1"/>
    <property type="molecule type" value="Genomic_DNA"/>
</dbReference>
<dbReference type="GO" id="GO:0051539">
    <property type="term" value="F:4 iron, 4 sulfur cluster binding"/>
    <property type="evidence" value="ECO:0007669"/>
    <property type="project" value="UniProtKB-KW"/>
</dbReference>
<reference evidence="22" key="1">
    <citation type="submission" date="2014-08" db="EMBL/GenBank/DDBJ databases">
        <authorList>
            <person name="Edwards T."/>
        </authorList>
    </citation>
    <scope>NUCLEOTIDE SEQUENCE</scope>
    <source>
        <strain evidence="22">D-127</strain>
    </source>
</reference>
<keyword evidence="15" id="KW-0560">Oxidoreductase</keyword>
<proteinExistence type="inferred from homology"/>
<keyword evidence="18 21" id="KW-0472">Membrane</keyword>
<keyword evidence="4" id="KW-0813">Transport</keyword>
<sequence length="710" mass="77782">MFRTLTTSTWIAAGHFTKALSKGPSVTSWIWNLHLDAHEYDTSSTTSPNLYLCKVFASNLSHVSAVFTWLFGMHTHGAYFSNYSIWIKSPVTVVPSSQSLWDIVGQDILNSDTGAYHQGVYVTSGLFSLWRSAGVVTMSQLKLVAITLQILGLLLLLAAYVHMKVIVYPSSSTLFKLRALNTHHIVLLTALASLCWSGHLVHVSIPAGRLLDSGLDSSMLPAASDIVCTRLQDQLFTGFGSSLTPDFSWSLPEGVRVVADVGTLDSTTGSVHLGHIAAHHFYLAVCLIAVAPAIRANIVYTRSVSLLSSGQVNRLLSHLVLSIALATSGALSILTAHHLTSMPAYTYFAADYATVLSSFVHHMWVGSLLTVGAAAHGSIHLVRDTGTSRQSYFRTSAVAVVIAQRELVIGHLIWVTIFLGAHAFGMYVHNDTLQSLGRLQDLISDNAVAMKPVFANSIWSLRDEGSAYYVHLLDTRVVTSWQELGTSDFLVHHIHAFTVHVTLLILVKGVLTTRSSRLVSDKSTLGFRYPCDGPGRGGTCQVSPWDHIFLALFWAYNTAAVAVFHYYWKVQSDIWGVYGTNRIAVNHITGGDFSATSITINAWLTNFLWSQASQVIQSYATSNAGYGLIFLAAHFVWALSLMFLYSGRGYWQELIESILWSHNKLQFSPKIQARALSITQGRAVGLTHYLLGGISTTWSFILSRIVAITT</sequence>
<dbReference type="PROSITE" id="PS00419">
    <property type="entry name" value="PHOTOSYSTEM_I_PSAAB"/>
    <property type="match status" value="1"/>
</dbReference>
<gene>
    <name evidence="22" type="primary">psaA</name>
</gene>
<comment type="catalytic activity">
    <reaction evidence="20">
        <text>reduced [plastocyanin] + hnu + oxidized [2Fe-2S]-[ferredoxin] = oxidized [plastocyanin] + reduced [2Fe-2S]-[ferredoxin]</text>
        <dbReference type="Rhea" id="RHEA:30407"/>
        <dbReference type="Rhea" id="RHEA-COMP:10000"/>
        <dbReference type="Rhea" id="RHEA-COMP:10001"/>
        <dbReference type="Rhea" id="RHEA-COMP:10039"/>
        <dbReference type="Rhea" id="RHEA-COMP:10040"/>
        <dbReference type="ChEBI" id="CHEBI:29036"/>
        <dbReference type="ChEBI" id="CHEBI:30212"/>
        <dbReference type="ChEBI" id="CHEBI:33737"/>
        <dbReference type="ChEBI" id="CHEBI:33738"/>
        <dbReference type="ChEBI" id="CHEBI:49552"/>
        <dbReference type="EC" id="1.97.1.12"/>
    </reaction>
</comment>
<feature type="transmembrane region" description="Helical" evidence="21">
    <location>
        <begin position="624"/>
        <end position="645"/>
    </location>
</feature>
<evidence type="ECO:0000313" key="22">
    <source>
        <dbReference type="EMBL" id="AIW63026.1"/>
    </source>
</evidence>
<comment type="similarity">
    <text evidence="2">Belongs to the PsaA/PsaB family.</text>
</comment>
<evidence type="ECO:0000256" key="5">
    <source>
        <dbReference type="ARBA" id="ARBA00022485"/>
    </source>
</evidence>
<keyword evidence="22" id="KW-0150">Chloroplast</keyword>
<keyword evidence="7" id="KW-0602">Photosynthesis</keyword>
<evidence type="ECO:0000256" key="13">
    <source>
        <dbReference type="ARBA" id="ARBA00022989"/>
    </source>
</evidence>
<keyword evidence="6" id="KW-0148">Chlorophyll</keyword>
<dbReference type="PRINTS" id="PR00257">
    <property type="entry name" value="PHOTSYSPSAAB"/>
</dbReference>
<keyword evidence="8 21" id="KW-0812">Transmembrane</keyword>
<protein>
    <recommendedName>
        <fullName evidence="3">photosystem I</fullName>
        <ecNumber evidence="3">1.97.1.12</ecNumber>
    </recommendedName>
</protein>
<geneLocation type="chloroplast" evidence="22"/>
<evidence type="ECO:0000256" key="8">
    <source>
        <dbReference type="ARBA" id="ARBA00022692"/>
    </source>
</evidence>
<evidence type="ECO:0000256" key="10">
    <source>
        <dbReference type="ARBA" id="ARBA00022836"/>
    </source>
</evidence>
<dbReference type="GO" id="GO:0016491">
    <property type="term" value="F:oxidoreductase activity"/>
    <property type="evidence" value="ECO:0007669"/>
    <property type="project" value="UniProtKB-KW"/>
</dbReference>
<keyword evidence="10" id="KW-0603">Photosystem I</keyword>
<accession>A0A0N7A4U6</accession>